<dbReference type="InterPro" id="IPR043502">
    <property type="entry name" value="DNA/RNA_pol_sf"/>
</dbReference>
<dbReference type="InterPro" id="IPR004211">
    <property type="entry name" value="Endonuclease_7"/>
</dbReference>
<dbReference type="PANTHER" id="PTHR31511">
    <property type="entry name" value="PROTEIN CBG23764"/>
    <property type="match status" value="1"/>
</dbReference>
<protein>
    <recommendedName>
        <fullName evidence="2">DNA-directed DNA polymerase</fullName>
    </recommendedName>
</protein>
<dbReference type="SUPFAM" id="SSF54060">
    <property type="entry name" value="His-Me finger endonucleases"/>
    <property type="match status" value="1"/>
</dbReference>
<dbReference type="InterPro" id="IPR044925">
    <property type="entry name" value="His-Me_finger_sf"/>
</dbReference>
<dbReference type="Pfam" id="PF02945">
    <property type="entry name" value="Endonuclease_7"/>
    <property type="match status" value="1"/>
</dbReference>
<accession>A0A8D8QU42</accession>
<dbReference type="InterPro" id="IPR012337">
    <property type="entry name" value="RNaseH-like_sf"/>
</dbReference>
<dbReference type="AlphaFoldDB" id="A0A8D8QU42"/>
<dbReference type="EMBL" id="HBUF01102014">
    <property type="protein sequence ID" value="CAG6638286.1"/>
    <property type="molecule type" value="Transcribed_RNA"/>
</dbReference>
<sequence length="1095" mass="128304">MPYCKNCNKNYTEPSVQHNVSKSHLSKLNQICRFPCTPIESSMQGNINTFWLRNYRSKSIDIFFTKIEPWFYDICREQLRNCSFKSNSILKCAYIKPFDRRLKEEKSFKTRNIIITVASDLSSIWNDVKENLVREMTEFQSRGSGWSLQTILGLEVRVNRYNPLRVSSYIPLSANIVKTKSVVNVKNFDFFCFKYAVLCHNLGNQKNKERVITYKSLLEQNIYDFDCISYPVTLDDISIFEQVNKVAINVFKINRNNQISPLQVHSQKENAINLLLVTKNSVSHFCYITNLPRLLSVNTSEKDFRKKKKKFICLKCLYEFKLESQLSVHVMHDFCSFEKKRTHIKIPTKIFNRIVDHDVEDCYSFKYALLGGLLPKEEEIRSREKDFDNMNWDLLDFPVDFCLLSRFEEFNSIFVNVFGLNEKDEVVILKATSNSRDVKHVDLLFMTNNVCASRYYTITDLSKLLHPQITKDRTRPFFLCKACLTHFSSQEKFEVHHSLCSLYPPTRVELPSIENNILKFENFRHQQMIPYVIYADFECLLEKVDTCDLDPSSSYTNQIQVHTPFSFAYYIVGPDKDSCKFVTYMGKKGEDVVQIFLDFLGQEALLIEEKYKSISKIDRSSQEDRNRFNNAESCHQCGKVFSDSSDKCWDHDHMSQKGNLRFVLCKKCNFKYCKSDFIPIFLHNFTNYDCQLIAGNLGYTENDTHVIPLSEEKYISVIKNINSSIQLRFVDSYKFLAASLAELVGNLSLDQFHHLKENFPSVDLELLRRKQVFCYDYLDTYDKLKETSLPAKKDFFNRLHNKDISDEDYSFVQMVWEKFQIKSLAEFSSFYLKTDVLLLADCFQNFRSLCFSIYQLDPAWYFTIPGLAFDAMLYFTNIRLELLIDYDQVLFFEQAIIGGVSQCCLRYCEANNKYMGRHFNSSLPSSFISYLDCNGLYSWSMSLHLPTSNFKWLDKDELQYFNCKENILNIDEKFNKEKGFFFEITIDYPDHLHDSHQDLPFLPISQIPPNAKQRKLLLTLNRKEKYICHYKTLQTAIANGLVLVQVHRGISFTQSDWLKKFVDYNTIIGPRKLSSVDNTSISKPTIIDRGPNHLT</sequence>
<dbReference type="SUPFAM" id="SSF56672">
    <property type="entry name" value="DNA/RNA polymerases"/>
    <property type="match status" value="1"/>
</dbReference>
<proteinExistence type="predicted"/>
<dbReference type="SUPFAM" id="SSF53098">
    <property type="entry name" value="Ribonuclease H-like"/>
    <property type="match status" value="1"/>
</dbReference>
<evidence type="ECO:0008006" key="2">
    <source>
        <dbReference type="Google" id="ProtNLM"/>
    </source>
</evidence>
<dbReference type="InterPro" id="IPR038563">
    <property type="entry name" value="Endonuclease_7_sf"/>
</dbReference>
<dbReference type="Gene3D" id="3.40.1800.10">
    <property type="entry name" value="His-Me finger endonucleases"/>
    <property type="match status" value="1"/>
</dbReference>
<name>A0A8D8QU42_9HEMI</name>
<dbReference type="PANTHER" id="PTHR31511:SF12">
    <property type="entry name" value="RHO TERMINATION FACTOR N-TERMINAL DOMAIN-CONTAINING PROTEIN"/>
    <property type="match status" value="1"/>
</dbReference>
<organism evidence="1">
    <name type="scientific">Cacopsylla melanoneura</name>
    <dbReference type="NCBI Taxonomy" id="428564"/>
    <lineage>
        <taxon>Eukaryota</taxon>
        <taxon>Metazoa</taxon>
        <taxon>Ecdysozoa</taxon>
        <taxon>Arthropoda</taxon>
        <taxon>Hexapoda</taxon>
        <taxon>Insecta</taxon>
        <taxon>Pterygota</taxon>
        <taxon>Neoptera</taxon>
        <taxon>Paraneoptera</taxon>
        <taxon>Hemiptera</taxon>
        <taxon>Sternorrhyncha</taxon>
        <taxon>Psylloidea</taxon>
        <taxon>Psyllidae</taxon>
        <taxon>Psyllinae</taxon>
        <taxon>Cacopsylla</taxon>
    </lineage>
</organism>
<evidence type="ECO:0000313" key="1">
    <source>
        <dbReference type="EMBL" id="CAG6638286.1"/>
    </source>
</evidence>
<dbReference type="GO" id="GO:0042575">
    <property type="term" value="C:DNA polymerase complex"/>
    <property type="evidence" value="ECO:0007669"/>
    <property type="project" value="UniProtKB-ARBA"/>
</dbReference>
<reference evidence="1" key="1">
    <citation type="submission" date="2021-05" db="EMBL/GenBank/DDBJ databases">
        <authorList>
            <person name="Alioto T."/>
            <person name="Alioto T."/>
            <person name="Gomez Garrido J."/>
        </authorList>
    </citation>
    <scope>NUCLEOTIDE SEQUENCE</scope>
</reference>
<dbReference type="GO" id="GO:0071897">
    <property type="term" value="P:DNA biosynthetic process"/>
    <property type="evidence" value="ECO:0007669"/>
    <property type="project" value="UniProtKB-ARBA"/>
</dbReference>